<evidence type="ECO:0000313" key="2">
    <source>
        <dbReference type="Proteomes" id="UP000250235"/>
    </source>
</evidence>
<protein>
    <submittedName>
        <fullName evidence="1">Uncharacterized protein</fullName>
    </submittedName>
</protein>
<proteinExistence type="predicted"/>
<dbReference type="AlphaFoldDB" id="A0A2Z7AGW7"/>
<evidence type="ECO:0000313" key="1">
    <source>
        <dbReference type="EMBL" id="KZV20954.1"/>
    </source>
</evidence>
<gene>
    <name evidence="1" type="ORF">F511_38130</name>
</gene>
<accession>A0A2Z7AGW7</accession>
<organism evidence="1 2">
    <name type="scientific">Dorcoceras hygrometricum</name>
    <dbReference type="NCBI Taxonomy" id="472368"/>
    <lineage>
        <taxon>Eukaryota</taxon>
        <taxon>Viridiplantae</taxon>
        <taxon>Streptophyta</taxon>
        <taxon>Embryophyta</taxon>
        <taxon>Tracheophyta</taxon>
        <taxon>Spermatophyta</taxon>
        <taxon>Magnoliopsida</taxon>
        <taxon>eudicotyledons</taxon>
        <taxon>Gunneridae</taxon>
        <taxon>Pentapetalae</taxon>
        <taxon>asterids</taxon>
        <taxon>lamiids</taxon>
        <taxon>Lamiales</taxon>
        <taxon>Gesneriaceae</taxon>
        <taxon>Didymocarpoideae</taxon>
        <taxon>Trichosporeae</taxon>
        <taxon>Loxocarpinae</taxon>
        <taxon>Dorcoceras</taxon>
    </lineage>
</organism>
<keyword evidence="2" id="KW-1185">Reference proteome</keyword>
<dbReference type="Proteomes" id="UP000250235">
    <property type="component" value="Unassembled WGS sequence"/>
</dbReference>
<dbReference type="EMBL" id="KV015035">
    <property type="protein sequence ID" value="KZV20954.1"/>
    <property type="molecule type" value="Genomic_DNA"/>
</dbReference>
<sequence>MERPSPSKSQKYFAPIILTPPIIATIMSKLPGVTASKDLALAVRVLSIISFSMRYQKTPFASERPSSWASYIPQQAP</sequence>
<reference evidence="1 2" key="1">
    <citation type="journal article" date="2015" name="Proc. Natl. Acad. Sci. U.S.A.">
        <title>The resurrection genome of Boea hygrometrica: A blueprint for survival of dehydration.</title>
        <authorList>
            <person name="Xiao L."/>
            <person name="Yang G."/>
            <person name="Zhang L."/>
            <person name="Yang X."/>
            <person name="Zhao S."/>
            <person name="Ji Z."/>
            <person name="Zhou Q."/>
            <person name="Hu M."/>
            <person name="Wang Y."/>
            <person name="Chen M."/>
            <person name="Xu Y."/>
            <person name="Jin H."/>
            <person name="Xiao X."/>
            <person name="Hu G."/>
            <person name="Bao F."/>
            <person name="Hu Y."/>
            <person name="Wan P."/>
            <person name="Li L."/>
            <person name="Deng X."/>
            <person name="Kuang T."/>
            <person name="Xiang C."/>
            <person name="Zhu J.K."/>
            <person name="Oliver M.J."/>
            <person name="He Y."/>
        </authorList>
    </citation>
    <scope>NUCLEOTIDE SEQUENCE [LARGE SCALE GENOMIC DNA]</scope>
    <source>
        <strain evidence="2">cv. XS01</strain>
    </source>
</reference>
<name>A0A2Z7AGW7_9LAMI</name>